<accession>A0ABX2EZR4</accession>
<dbReference type="SUPFAM" id="SSF46785">
    <property type="entry name" value="Winged helix' DNA-binding domain"/>
    <property type="match status" value="2"/>
</dbReference>
<dbReference type="PRINTS" id="PR00033">
    <property type="entry name" value="HTHASNC"/>
</dbReference>
<evidence type="ECO:0000313" key="6">
    <source>
        <dbReference type="Proteomes" id="UP000763557"/>
    </source>
</evidence>
<keyword evidence="3" id="KW-0804">Transcription</keyword>
<keyword evidence="1" id="KW-0805">Transcription regulation</keyword>
<dbReference type="InterPro" id="IPR036388">
    <property type="entry name" value="WH-like_DNA-bd_sf"/>
</dbReference>
<dbReference type="InterPro" id="IPR019887">
    <property type="entry name" value="Tscrpt_reg_AsnC/Lrp_C"/>
</dbReference>
<dbReference type="SMART" id="SM00344">
    <property type="entry name" value="HTH_ASNC"/>
    <property type="match status" value="2"/>
</dbReference>
<dbReference type="PANTHER" id="PTHR30154">
    <property type="entry name" value="LEUCINE-RESPONSIVE REGULATORY PROTEIN"/>
    <property type="match status" value="1"/>
</dbReference>
<reference evidence="5 6" key="1">
    <citation type="submission" date="2020-01" db="EMBL/GenBank/DDBJ databases">
        <title>Kibdelosporangium persica a novel Actinomycetes from a hot desert in Iran.</title>
        <authorList>
            <person name="Safaei N."/>
            <person name="Zaburannyi N."/>
            <person name="Mueller R."/>
            <person name="Wink J."/>
        </authorList>
    </citation>
    <scope>NUCLEOTIDE SEQUENCE [LARGE SCALE GENOMIC DNA]</scope>
    <source>
        <strain evidence="5 6">4NS15</strain>
    </source>
</reference>
<dbReference type="Proteomes" id="UP000763557">
    <property type="component" value="Unassembled WGS sequence"/>
</dbReference>
<keyword evidence="2 5" id="KW-0238">DNA-binding</keyword>
<keyword evidence="6" id="KW-1185">Reference proteome</keyword>
<evidence type="ECO:0000256" key="2">
    <source>
        <dbReference type="ARBA" id="ARBA00023125"/>
    </source>
</evidence>
<dbReference type="Gene3D" id="3.30.70.920">
    <property type="match status" value="1"/>
</dbReference>
<dbReference type="SUPFAM" id="SSF54909">
    <property type="entry name" value="Dimeric alpha+beta barrel"/>
    <property type="match status" value="1"/>
</dbReference>
<evidence type="ECO:0000259" key="4">
    <source>
        <dbReference type="PROSITE" id="PS50956"/>
    </source>
</evidence>
<dbReference type="Pfam" id="PF13404">
    <property type="entry name" value="HTH_AsnC-type"/>
    <property type="match status" value="2"/>
</dbReference>
<comment type="caution">
    <text evidence="5">The sequence shown here is derived from an EMBL/GenBank/DDBJ whole genome shotgun (WGS) entry which is preliminary data.</text>
</comment>
<dbReference type="GO" id="GO:0003677">
    <property type="term" value="F:DNA binding"/>
    <property type="evidence" value="ECO:0007669"/>
    <property type="project" value="UniProtKB-KW"/>
</dbReference>
<sequence>MAAGIATTGSQAAVFDFRYGCLVEIDSIDRALIHALNIDGRAPFSRIAAALGLSDQTVARRYRRLRASFAVRVVGQTSPPRVGHVRWFVRIKCAPATAVPVASALARRADTYWVRLYSGGTEIGCVAQSRNAEDTDTFLLRQLPRTPRVNDVTAHSLLHVFFGGPAGHLGLVDSLPEEQAARLRPRIHPTDEVVTLAEADHRMLALLEQDGRAGFTELAEATGWSESTVRRRLEHLRDIGALFFDVDMDTRMLGFTCEAMMWMSVPPAEIADIGEALAGHPEVAFAGATTGTTNLVAAVVCRDVPAFYRYLTTKVASLKAINHIETVPVIRTVKRGATLVTS</sequence>
<proteinExistence type="predicted"/>
<dbReference type="InterPro" id="IPR019888">
    <property type="entry name" value="Tscrpt_reg_AsnC-like"/>
</dbReference>
<dbReference type="EMBL" id="JAAATY010000004">
    <property type="protein sequence ID" value="NRN64551.1"/>
    <property type="molecule type" value="Genomic_DNA"/>
</dbReference>
<dbReference type="InterPro" id="IPR000485">
    <property type="entry name" value="AsnC-type_HTH_dom"/>
</dbReference>
<name>A0ABX2EZR4_9PSEU</name>
<feature type="domain" description="HTH asnC-type" evidence="4">
    <location>
        <begin position="25"/>
        <end position="85"/>
    </location>
</feature>
<dbReference type="InterPro" id="IPR036390">
    <property type="entry name" value="WH_DNA-bd_sf"/>
</dbReference>
<gene>
    <name evidence="5" type="ORF">GC106_17570</name>
</gene>
<evidence type="ECO:0000256" key="1">
    <source>
        <dbReference type="ARBA" id="ARBA00023015"/>
    </source>
</evidence>
<dbReference type="Gene3D" id="1.10.10.10">
    <property type="entry name" value="Winged helix-like DNA-binding domain superfamily/Winged helix DNA-binding domain"/>
    <property type="match status" value="2"/>
</dbReference>
<organism evidence="5 6">
    <name type="scientific">Kibdelosporangium persicum</name>
    <dbReference type="NCBI Taxonomy" id="2698649"/>
    <lineage>
        <taxon>Bacteria</taxon>
        <taxon>Bacillati</taxon>
        <taxon>Actinomycetota</taxon>
        <taxon>Actinomycetes</taxon>
        <taxon>Pseudonocardiales</taxon>
        <taxon>Pseudonocardiaceae</taxon>
        <taxon>Kibdelosporangium</taxon>
    </lineage>
</organism>
<evidence type="ECO:0000313" key="5">
    <source>
        <dbReference type="EMBL" id="NRN64551.1"/>
    </source>
</evidence>
<dbReference type="PROSITE" id="PS50956">
    <property type="entry name" value="HTH_ASNC_2"/>
    <property type="match status" value="2"/>
</dbReference>
<dbReference type="Pfam" id="PF01037">
    <property type="entry name" value="AsnC_trans_reg"/>
    <property type="match status" value="1"/>
</dbReference>
<dbReference type="InterPro" id="IPR011008">
    <property type="entry name" value="Dimeric_a/b-barrel"/>
</dbReference>
<dbReference type="PANTHER" id="PTHR30154:SF34">
    <property type="entry name" value="TRANSCRIPTIONAL REGULATOR AZLB"/>
    <property type="match status" value="1"/>
</dbReference>
<protein>
    <submittedName>
        <fullName evidence="5">DNA-binding transcriptional regulator AsnC</fullName>
    </submittedName>
</protein>
<evidence type="ECO:0000256" key="3">
    <source>
        <dbReference type="ARBA" id="ARBA00023163"/>
    </source>
</evidence>
<feature type="domain" description="HTH asnC-type" evidence="4">
    <location>
        <begin position="196"/>
        <end position="256"/>
    </location>
</feature>